<dbReference type="SUPFAM" id="SSF55073">
    <property type="entry name" value="Nucleotide cyclase"/>
    <property type="match status" value="1"/>
</dbReference>
<organism evidence="3 4">
    <name type="scientific">Butyrivibrio hungatei</name>
    <dbReference type="NCBI Taxonomy" id="185008"/>
    <lineage>
        <taxon>Bacteria</taxon>
        <taxon>Bacillati</taxon>
        <taxon>Bacillota</taxon>
        <taxon>Clostridia</taxon>
        <taxon>Lachnospirales</taxon>
        <taxon>Lachnospiraceae</taxon>
        <taxon>Butyrivibrio</taxon>
    </lineage>
</organism>
<dbReference type="RefSeq" id="WP_071176535.1">
    <property type="nucleotide sequence ID" value="NZ_CP017831.1"/>
</dbReference>
<dbReference type="Pfam" id="PF00563">
    <property type="entry name" value="EAL"/>
    <property type="match status" value="1"/>
</dbReference>
<dbReference type="InterPro" id="IPR050706">
    <property type="entry name" value="Cyclic-di-GMP_PDE-like"/>
</dbReference>
<dbReference type="InterPro" id="IPR029787">
    <property type="entry name" value="Nucleotide_cyclase"/>
</dbReference>
<name>A0A1D9P2P6_9FIRM</name>
<evidence type="ECO:0000259" key="2">
    <source>
        <dbReference type="PROSITE" id="PS50887"/>
    </source>
</evidence>
<sequence length="852" mass="97227">MFSAAEDKKRLEQYFIDNIDKAIANEWIKAYHQPLIRAASGLVSDEEAFARWEDPDGSYYTASEFVPALEKEKITYKLDLYMVERVLKKMKDQSKHGLFIVPESVNLSSSSFHNCDMVKEILKRIDASGIPRSKLSVELSEKAIASDPDFMKEQVDNLRQEGVKVWLDSYGNGYSSLLLLLKIQFDLLKIDKKFVDQIGKNENGQIILTELIRTAMAIGLDTVAEGVENKMQADFLMEIGCTKLQGYYFIEPISLAQIIERNKNGIQIGFENPEEVEYFDIVGKVNLYDLSFPKDDDSTLNKYFDTMPMAIFEMDSTKATLVRSNKSYREFMATNFPTHKPVKEYMYDAFKSRPGQYSFNAVRQCALDGKRVILDDRLKDGRILHLLINRIAVNPVTGAAAVSLVILSIDDSVVKAGLNYNYIARALSEDYINLYMVNMDDDTFTEYKADGINRDISFNKHGDNFFDIYRDEFEYEMMPEDKEQLNKVFTKENVIDNLKKEGVYSIFTKVVIDKVPTYVNIKMVQIRGDGNYIIVGINNVDKQIKTREALEKAKEEKIIYSRLGALSEDYIYIFTVDPSTSKYKKYNPSNTTSDLGLAEEGDDFFGEVIKKASKGIYEEDVEFFLTSFTKENVFKQIETKGLYENHHRLKISGVPIYVVMRANLVNEDGHDKLIVGIFNIDNKVKKDREYAENLYAAESKANIDELTGVKNKNAYSETVATLNELIERGSMTPFAIAVFDINGLKEVNDTQGHQAGDEFIKKGRDMICRFFKHSPVYRIGGDEFVVIVQGYDFLNIDSIMTKIHKHNVKNKLKGDIVVAAGCSKYAGDPSIATVFERADKEMYDNKNELKQI</sequence>
<dbReference type="SMART" id="SM00267">
    <property type="entry name" value="GGDEF"/>
    <property type="match status" value="1"/>
</dbReference>
<evidence type="ECO:0000313" key="3">
    <source>
        <dbReference type="EMBL" id="AOZ96877.1"/>
    </source>
</evidence>
<dbReference type="InterPro" id="IPR043128">
    <property type="entry name" value="Rev_trsase/Diguanyl_cyclase"/>
</dbReference>
<gene>
    <name evidence="3" type="ORF">bhn_I1844</name>
</gene>
<dbReference type="Pfam" id="PF00990">
    <property type="entry name" value="GGDEF"/>
    <property type="match status" value="1"/>
</dbReference>
<dbReference type="Gene3D" id="3.30.70.270">
    <property type="match status" value="1"/>
</dbReference>
<dbReference type="Proteomes" id="UP000179284">
    <property type="component" value="Chromosome I"/>
</dbReference>
<keyword evidence="4" id="KW-1185">Reference proteome</keyword>
<dbReference type="SMART" id="SM00052">
    <property type="entry name" value="EAL"/>
    <property type="match status" value="1"/>
</dbReference>
<evidence type="ECO:0000259" key="1">
    <source>
        <dbReference type="PROSITE" id="PS50883"/>
    </source>
</evidence>
<feature type="domain" description="EAL" evidence="1">
    <location>
        <begin position="12"/>
        <end position="266"/>
    </location>
</feature>
<dbReference type="Gene3D" id="3.20.20.450">
    <property type="entry name" value="EAL domain"/>
    <property type="match status" value="1"/>
</dbReference>
<dbReference type="PANTHER" id="PTHR33121:SF70">
    <property type="entry name" value="SIGNALING PROTEIN YKOW"/>
    <property type="match status" value="1"/>
</dbReference>
<dbReference type="AlphaFoldDB" id="A0A1D9P2P6"/>
<feature type="domain" description="GGDEF" evidence="2">
    <location>
        <begin position="732"/>
        <end position="852"/>
    </location>
</feature>
<dbReference type="OrthoDB" id="9805474at2"/>
<dbReference type="InterPro" id="IPR035919">
    <property type="entry name" value="EAL_sf"/>
</dbReference>
<dbReference type="CDD" id="cd01949">
    <property type="entry name" value="GGDEF"/>
    <property type="match status" value="1"/>
</dbReference>
<proteinExistence type="predicted"/>
<reference evidence="4" key="1">
    <citation type="submission" date="2016-10" db="EMBL/GenBank/DDBJ databases">
        <title>The complete genome sequence of the rumen bacterium Butyrivibrio hungatei MB2003.</title>
        <authorList>
            <person name="Palevich N."/>
            <person name="Kelly W.J."/>
            <person name="Leahy S.C."/>
            <person name="Altermann E."/>
            <person name="Rakonjac J."/>
            <person name="Attwood G.T."/>
        </authorList>
    </citation>
    <scope>NUCLEOTIDE SEQUENCE [LARGE SCALE GENOMIC DNA]</scope>
    <source>
        <strain evidence="4">MB2003</strain>
    </source>
</reference>
<accession>A0A1D9P2P6</accession>
<dbReference type="PROSITE" id="PS50883">
    <property type="entry name" value="EAL"/>
    <property type="match status" value="1"/>
</dbReference>
<evidence type="ECO:0000313" key="4">
    <source>
        <dbReference type="Proteomes" id="UP000179284"/>
    </source>
</evidence>
<dbReference type="NCBIfam" id="TIGR00254">
    <property type="entry name" value="GGDEF"/>
    <property type="match status" value="1"/>
</dbReference>
<dbReference type="CDD" id="cd01948">
    <property type="entry name" value="EAL"/>
    <property type="match status" value="1"/>
</dbReference>
<dbReference type="GO" id="GO:0071111">
    <property type="term" value="F:cyclic-guanylate-specific phosphodiesterase activity"/>
    <property type="evidence" value="ECO:0007669"/>
    <property type="project" value="InterPro"/>
</dbReference>
<protein>
    <submittedName>
        <fullName evidence="3">GGDEF/EAL domain-containing protein</fullName>
    </submittedName>
</protein>
<dbReference type="InterPro" id="IPR000160">
    <property type="entry name" value="GGDEF_dom"/>
</dbReference>
<dbReference type="KEGG" id="bhu:bhn_I1844"/>
<dbReference type="InterPro" id="IPR001633">
    <property type="entry name" value="EAL_dom"/>
</dbReference>
<dbReference type="PROSITE" id="PS50887">
    <property type="entry name" value="GGDEF"/>
    <property type="match status" value="1"/>
</dbReference>
<dbReference type="PANTHER" id="PTHR33121">
    <property type="entry name" value="CYCLIC DI-GMP PHOSPHODIESTERASE PDEF"/>
    <property type="match status" value="1"/>
</dbReference>
<dbReference type="SUPFAM" id="SSF141868">
    <property type="entry name" value="EAL domain-like"/>
    <property type="match status" value="1"/>
</dbReference>
<dbReference type="EMBL" id="CP017831">
    <property type="protein sequence ID" value="AOZ96877.1"/>
    <property type="molecule type" value="Genomic_DNA"/>
</dbReference>